<dbReference type="Proteomes" id="UP000005178">
    <property type="component" value="Unassembled WGS sequence"/>
</dbReference>
<reference evidence="1" key="2">
    <citation type="submission" date="2013-08" db="EMBL/GenBank/DDBJ databases">
        <title>Draft genome sequence of Anaerofustis stercorihominis (DSM 17244).</title>
        <authorList>
            <person name="Sudarsanam P."/>
            <person name="Ley R."/>
            <person name="Guruge J."/>
            <person name="Turnbaugh P.J."/>
            <person name="Mahowald M."/>
            <person name="Liep D."/>
            <person name="Gordon J."/>
        </authorList>
    </citation>
    <scope>NUCLEOTIDE SEQUENCE</scope>
    <source>
        <strain evidence="1">DSM 17244</strain>
    </source>
</reference>
<accession>B1C8H6</accession>
<evidence type="ECO:0000313" key="1">
    <source>
        <dbReference type="EMBL" id="EDS73313.1"/>
    </source>
</evidence>
<name>B1C8H6_9FIRM</name>
<proteinExistence type="predicted"/>
<dbReference type="AlphaFoldDB" id="B1C8H6"/>
<organism evidence="1 2">
    <name type="scientific">Anaerofustis stercorihominis DSM 17244</name>
    <dbReference type="NCBI Taxonomy" id="445971"/>
    <lineage>
        <taxon>Bacteria</taxon>
        <taxon>Bacillati</taxon>
        <taxon>Bacillota</taxon>
        <taxon>Clostridia</taxon>
        <taxon>Eubacteriales</taxon>
        <taxon>Eubacteriaceae</taxon>
        <taxon>Anaerofustis</taxon>
    </lineage>
</organism>
<gene>
    <name evidence="1" type="ORF">ANASTE_01033</name>
</gene>
<reference evidence="1" key="1">
    <citation type="submission" date="2008-01" db="EMBL/GenBank/DDBJ databases">
        <authorList>
            <person name="Fulton L."/>
            <person name="Clifton S."/>
            <person name="Fulton B."/>
            <person name="Xu J."/>
            <person name="Minx P."/>
            <person name="Pepin K.H."/>
            <person name="Johnson M."/>
            <person name="Thiruvilangam P."/>
            <person name="Bhonagiri V."/>
            <person name="Nash W.E."/>
            <person name="Mardis E.R."/>
            <person name="Wilson R.K."/>
        </authorList>
    </citation>
    <scope>NUCLEOTIDE SEQUENCE [LARGE SCALE GENOMIC DNA]</scope>
    <source>
        <strain evidence="1">DSM 17244</strain>
    </source>
</reference>
<protein>
    <submittedName>
        <fullName evidence="1">Uncharacterized protein</fullName>
    </submittedName>
</protein>
<dbReference type="HOGENOM" id="CLU_3163983_0_0_9"/>
<evidence type="ECO:0000313" key="2">
    <source>
        <dbReference type="Proteomes" id="UP000005178"/>
    </source>
</evidence>
<dbReference type="EMBL" id="ABIL02000005">
    <property type="protein sequence ID" value="EDS73313.1"/>
    <property type="molecule type" value="Genomic_DNA"/>
</dbReference>
<comment type="caution">
    <text evidence="1">The sequence shown here is derived from an EMBL/GenBank/DDBJ whole genome shotgun (WGS) entry which is preliminary data.</text>
</comment>
<keyword evidence="2" id="KW-1185">Reference proteome</keyword>
<sequence length="47" mass="5407">MYKKFYIILNVINLLGNMRMNDLGKFNIPPTKAKEPRPAGSFCPFCD</sequence>